<keyword evidence="4" id="KW-1185">Reference proteome</keyword>
<evidence type="ECO:0000256" key="1">
    <source>
        <dbReference type="ARBA" id="ARBA00023002"/>
    </source>
</evidence>
<proteinExistence type="predicted"/>
<dbReference type="Proteomes" id="UP000250085">
    <property type="component" value="Chromosome"/>
</dbReference>
<gene>
    <name evidence="3" type="ORF">A3L10_02310</name>
</gene>
<dbReference type="GeneID" id="33327644"/>
<evidence type="ECO:0000313" key="4">
    <source>
        <dbReference type="Proteomes" id="UP000250085"/>
    </source>
</evidence>
<dbReference type="KEGG" id="trl:A3L10_02310"/>
<dbReference type="GO" id="GO:0016491">
    <property type="term" value="F:oxidoreductase activity"/>
    <property type="evidence" value="ECO:0007669"/>
    <property type="project" value="UniProtKB-KW"/>
</dbReference>
<dbReference type="RefSeq" id="WP_088866217.1">
    <property type="nucleotide sequence ID" value="NZ_CP015106.1"/>
</dbReference>
<dbReference type="SUPFAM" id="SSF51905">
    <property type="entry name" value="FAD/NAD(P)-binding domain"/>
    <property type="match status" value="1"/>
</dbReference>
<protein>
    <submittedName>
        <fullName evidence="3">Pyridine nucleotide-disulfide oxidoreductase</fullName>
    </submittedName>
</protein>
<dbReference type="PANTHER" id="PTHR42949:SF3">
    <property type="entry name" value="ANAEROBIC GLYCEROL-3-PHOSPHATE DEHYDROGENASE SUBUNIT B"/>
    <property type="match status" value="1"/>
</dbReference>
<sequence length="414" mass="45460">MKDVVVIGGGPSGMAAAVKLAGKGYDVALIERKEELGGILDQCIHDGFGTKIFGKALSGPEFAGHFMDEVSKLGLDVHLNTYVKSVNAGGDVKELVTVSPRGVERIKARSIVYAIGCRERHPFEIKVGGTRPAGVYTAGMVQRLVNLYGILPGKRVLIVGGGDVGMIVARHLYLEGVESITVVFPEEFFVGLPRNVQQCILDFNIPFRPRTVVKEIVGKERVEGAILVKVDENWRPIPGTEEFYPCDTVIFSVGLVPYAKKLRAIGAEIDPRTRGPVVNEFFESTVRGVFAAGNLVQIFDYVDDAVESAYIAADGVEKYLAGEERLDNPVPFKPGSNVRTLTPHRLEWKDERPVVAFLRPAVEGRAWIIVRGGNGEILKKEFRQYVRPSTLERIEILREAISGAEEVYVDVARV</sequence>
<dbReference type="Gene3D" id="3.50.50.60">
    <property type="entry name" value="FAD/NAD(P)-binding domain"/>
    <property type="match status" value="2"/>
</dbReference>
<accession>A0A2Z2N0N7</accession>
<feature type="domain" description="FAD/NAD(P)-binding" evidence="2">
    <location>
        <begin position="2"/>
        <end position="308"/>
    </location>
</feature>
<dbReference type="AlphaFoldDB" id="A0A2Z2N0N7"/>
<evidence type="ECO:0000313" key="3">
    <source>
        <dbReference type="EMBL" id="ASJ14020.1"/>
    </source>
</evidence>
<dbReference type="EMBL" id="CP015106">
    <property type="protein sequence ID" value="ASJ14020.1"/>
    <property type="molecule type" value="Genomic_DNA"/>
</dbReference>
<dbReference type="Pfam" id="PF07992">
    <property type="entry name" value="Pyr_redox_2"/>
    <property type="match status" value="1"/>
</dbReference>
<reference evidence="3 4" key="1">
    <citation type="submission" date="2016-04" db="EMBL/GenBank/DDBJ databases">
        <title>Complete genome sequence of Thermococcus radiotolerans type strain EJ2.</title>
        <authorList>
            <person name="Oger P.M."/>
        </authorList>
    </citation>
    <scope>NUCLEOTIDE SEQUENCE [LARGE SCALE GENOMIC DNA]</scope>
    <source>
        <strain evidence="3 4">EJ2</strain>
    </source>
</reference>
<dbReference type="InterPro" id="IPR023753">
    <property type="entry name" value="FAD/NAD-binding_dom"/>
</dbReference>
<dbReference type="OrthoDB" id="27340at2157"/>
<dbReference type="InterPro" id="IPR036188">
    <property type="entry name" value="FAD/NAD-bd_sf"/>
</dbReference>
<organism evidence="3 4">
    <name type="scientific">Thermococcus radiotolerans</name>
    <dbReference type="NCBI Taxonomy" id="187880"/>
    <lineage>
        <taxon>Archaea</taxon>
        <taxon>Methanobacteriati</taxon>
        <taxon>Methanobacteriota</taxon>
        <taxon>Thermococci</taxon>
        <taxon>Thermococcales</taxon>
        <taxon>Thermococcaceae</taxon>
        <taxon>Thermococcus</taxon>
    </lineage>
</organism>
<keyword evidence="1" id="KW-0560">Oxidoreductase</keyword>
<dbReference type="InterPro" id="IPR051691">
    <property type="entry name" value="Metab_Enz_Cyan_OpOx_G3PDH"/>
</dbReference>
<evidence type="ECO:0000259" key="2">
    <source>
        <dbReference type="Pfam" id="PF07992"/>
    </source>
</evidence>
<name>A0A2Z2N0N7_9EURY</name>
<dbReference type="PANTHER" id="PTHR42949">
    <property type="entry name" value="ANAEROBIC GLYCEROL-3-PHOSPHATE DEHYDROGENASE SUBUNIT B"/>
    <property type="match status" value="1"/>
</dbReference>
<dbReference type="PRINTS" id="PR00469">
    <property type="entry name" value="PNDRDTASEII"/>
</dbReference>
<dbReference type="PRINTS" id="PR00368">
    <property type="entry name" value="FADPNR"/>
</dbReference>